<protein>
    <recommendedName>
        <fullName evidence="2">alpha-amylase</fullName>
        <ecNumber evidence="2">3.2.1.1</ecNumber>
    </recommendedName>
    <alternativeName>
        <fullName evidence="3">1,4-alpha-D-glucan glucanohydrolase</fullName>
    </alternativeName>
</protein>
<proteinExistence type="predicted"/>
<comment type="caution">
    <text evidence="5">The sequence shown here is derived from an EMBL/GenBank/DDBJ whole genome shotgun (WGS) entry which is preliminary data.</text>
</comment>
<dbReference type="RefSeq" id="WP_204130326.1">
    <property type="nucleotide sequence ID" value="NZ_JAFDVD010000007.1"/>
</dbReference>
<dbReference type="Gene3D" id="2.60.40.1120">
    <property type="entry name" value="Carboxypeptidase-like, regulatory domain"/>
    <property type="match status" value="1"/>
</dbReference>
<evidence type="ECO:0000256" key="3">
    <source>
        <dbReference type="ARBA" id="ARBA00030238"/>
    </source>
</evidence>
<feature type="compositionally biased region" description="Low complexity" evidence="4">
    <location>
        <begin position="424"/>
        <end position="451"/>
    </location>
</feature>
<accession>A0ABS2CIX1</accession>
<dbReference type="Pfam" id="PF13620">
    <property type="entry name" value="CarboxypepD_reg"/>
    <property type="match status" value="1"/>
</dbReference>
<dbReference type="SUPFAM" id="SSF49452">
    <property type="entry name" value="Starch-binding domain-like"/>
    <property type="match status" value="1"/>
</dbReference>
<keyword evidence="6" id="KW-1185">Reference proteome</keyword>
<sequence length="501" mass="49205">MTWGGGRRTAHGIGVAAIVGGLLVGTGAGAASAAPSEGYADWTLSGSGGAYTATAADLATGFPAVSLTSTSAAPASVGTGTTTWVPAGTGFGAAFGSSRGREYLGLRPAANNATSPSDTTLTFAAPTPVGGWGLALGDLEAETIEVTGTDPDGNPVSGAQLGLVEAFSFCDASPRSAACSGQSAPYDLPTATVLADRVTATDPRCPSDPTTCDTVGETVWLSPTVPLGSLTIRSRWDQGLPTYLLWLATAEHAVSGTVTAPCEADGSGIDVEVLDPADDVVATATTTTGGTWQVSGLLARDDWRVRVVPPAGTAPSGAATTPVDLSAGDVTGVDSTLTSVRPVSGSVTDPDGAPLAGASVVLQSGTTTLGPVTTGADGTFEVPGVPAGDWEAVVSAPEGYLDPDPVDLTVGCGDVALDAIALEAAPTSTPTPTTTTPAPSTSGPAPTTTAPTAPPTAPPAVTGPLAATGADPLPPLAHAGALVLAGVGLLGWSRRRPRRTH</sequence>
<comment type="catalytic activity">
    <reaction evidence="1">
        <text>Endohydrolysis of (1-&gt;4)-alpha-D-glucosidic linkages in polysaccharides containing three or more (1-&gt;4)-alpha-linked D-glucose units.</text>
        <dbReference type="EC" id="3.2.1.1"/>
    </reaction>
</comment>
<dbReference type="InterPro" id="IPR013784">
    <property type="entry name" value="Carb-bd-like_fold"/>
</dbReference>
<dbReference type="InterPro" id="IPR013783">
    <property type="entry name" value="Ig-like_fold"/>
</dbReference>
<dbReference type="Gene3D" id="2.60.40.10">
    <property type="entry name" value="Immunoglobulins"/>
    <property type="match status" value="1"/>
</dbReference>
<feature type="region of interest" description="Disordered" evidence="4">
    <location>
        <begin position="423"/>
        <end position="467"/>
    </location>
</feature>
<dbReference type="Proteomes" id="UP001430172">
    <property type="component" value="Unassembled WGS sequence"/>
</dbReference>
<evidence type="ECO:0000256" key="2">
    <source>
        <dbReference type="ARBA" id="ARBA00012595"/>
    </source>
</evidence>
<reference evidence="5" key="1">
    <citation type="submission" date="2021-02" db="EMBL/GenBank/DDBJ databases">
        <title>Phycicoccus sp. MQZ13P-5T, whole genome shotgun sequence.</title>
        <authorList>
            <person name="Tuo L."/>
        </authorList>
    </citation>
    <scope>NUCLEOTIDE SEQUENCE</scope>
    <source>
        <strain evidence="5">MQZ13P-5</strain>
    </source>
</reference>
<evidence type="ECO:0000313" key="5">
    <source>
        <dbReference type="EMBL" id="MBM6399830.1"/>
    </source>
</evidence>
<dbReference type="EC" id="3.2.1.1" evidence="2"/>
<organism evidence="5 6">
    <name type="scientific">Phycicoccus sonneratiae</name>
    <dbReference type="NCBI Taxonomy" id="2807628"/>
    <lineage>
        <taxon>Bacteria</taxon>
        <taxon>Bacillati</taxon>
        <taxon>Actinomycetota</taxon>
        <taxon>Actinomycetes</taxon>
        <taxon>Micrococcales</taxon>
        <taxon>Intrasporangiaceae</taxon>
        <taxon>Phycicoccus</taxon>
    </lineage>
</organism>
<gene>
    <name evidence="5" type="ORF">JQN70_05490</name>
</gene>
<dbReference type="EMBL" id="JAFDVD010000007">
    <property type="protein sequence ID" value="MBM6399830.1"/>
    <property type="molecule type" value="Genomic_DNA"/>
</dbReference>
<evidence type="ECO:0000256" key="4">
    <source>
        <dbReference type="SAM" id="MobiDB-lite"/>
    </source>
</evidence>
<evidence type="ECO:0000313" key="6">
    <source>
        <dbReference type="Proteomes" id="UP001430172"/>
    </source>
</evidence>
<name>A0ABS2CIX1_9MICO</name>
<evidence type="ECO:0000256" key="1">
    <source>
        <dbReference type="ARBA" id="ARBA00000548"/>
    </source>
</evidence>